<keyword evidence="3 6" id="KW-0812">Transmembrane</keyword>
<name>A0AAU7UBP3_9DEIO</name>
<comment type="subcellular location">
    <subcellularLocation>
        <location evidence="1">Cell membrane</location>
        <topology evidence="1">Multi-pass membrane protein</topology>
    </subcellularLocation>
</comment>
<feature type="transmembrane region" description="Helical" evidence="6">
    <location>
        <begin position="44"/>
        <end position="68"/>
    </location>
</feature>
<evidence type="ECO:0000256" key="6">
    <source>
        <dbReference type="SAM" id="Phobius"/>
    </source>
</evidence>
<evidence type="ECO:0000256" key="1">
    <source>
        <dbReference type="ARBA" id="ARBA00004651"/>
    </source>
</evidence>
<gene>
    <name evidence="8" type="ORF">ABOD76_06030</name>
</gene>
<evidence type="ECO:0000256" key="3">
    <source>
        <dbReference type="ARBA" id="ARBA00022692"/>
    </source>
</evidence>
<dbReference type="Gene3D" id="1.20.1250.20">
    <property type="entry name" value="MFS general substrate transporter like domains"/>
    <property type="match status" value="1"/>
</dbReference>
<organism evidence="8">
    <name type="scientific">Deinococcus sonorensis KR-87</name>
    <dbReference type="NCBI Taxonomy" id="694439"/>
    <lineage>
        <taxon>Bacteria</taxon>
        <taxon>Thermotogati</taxon>
        <taxon>Deinococcota</taxon>
        <taxon>Deinococci</taxon>
        <taxon>Deinococcales</taxon>
        <taxon>Deinococcaceae</taxon>
        <taxon>Deinococcus</taxon>
    </lineage>
</organism>
<feature type="transmembrane region" description="Helical" evidence="6">
    <location>
        <begin position="375"/>
        <end position="396"/>
    </location>
</feature>
<reference evidence="8" key="1">
    <citation type="submission" date="2024-06" db="EMBL/GenBank/DDBJ databases">
        <title>Draft Genome Sequence of Deinococcus sonorensis Type Strain KR-87, a Biofilm Producing Representative of the Genus Deinococcus.</title>
        <authorList>
            <person name="Boren L.S."/>
            <person name="Grosso R.A."/>
            <person name="Hugenberg-Cox A.N."/>
            <person name="Hill J.T.E."/>
            <person name="Albert C.M."/>
            <person name="Tuohy J.M."/>
        </authorList>
    </citation>
    <scope>NUCLEOTIDE SEQUENCE</scope>
    <source>
        <strain evidence="8">KR-87</strain>
    </source>
</reference>
<dbReference type="CDD" id="cd06173">
    <property type="entry name" value="MFS_MefA_like"/>
    <property type="match status" value="1"/>
</dbReference>
<feature type="transmembrane region" description="Helical" evidence="6">
    <location>
        <begin position="220"/>
        <end position="241"/>
    </location>
</feature>
<feature type="transmembrane region" description="Helical" evidence="6">
    <location>
        <begin position="291"/>
        <end position="324"/>
    </location>
</feature>
<feature type="transmembrane region" description="Helical" evidence="6">
    <location>
        <begin position="102"/>
        <end position="121"/>
    </location>
</feature>
<accession>A0AAU7UBP3</accession>
<evidence type="ECO:0000256" key="4">
    <source>
        <dbReference type="ARBA" id="ARBA00022989"/>
    </source>
</evidence>
<dbReference type="InterPro" id="IPR020846">
    <property type="entry name" value="MFS_dom"/>
</dbReference>
<dbReference type="KEGG" id="dsc:ABOD76_06030"/>
<keyword evidence="5 6" id="KW-0472">Membrane</keyword>
<proteinExistence type="predicted"/>
<feature type="transmembrane region" description="Helical" evidence="6">
    <location>
        <begin position="253"/>
        <end position="279"/>
    </location>
</feature>
<evidence type="ECO:0000313" key="8">
    <source>
        <dbReference type="EMBL" id="XBV85861.1"/>
    </source>
</evidence>
<evidence type="ECO:0000256" key="5">
    <source>
        <dbReference type="ARBA" id="ARBA00023136"/>
    </source>
</evidence>
<dbReference type="InterPro" id="IPR022324">
    <property type="entry name" value="Bacilysin_exporter_BacE_put"/>
</dbReference>
<dbReference type="PANTHER" id="PTHR23513:SF11">
    <property type="entry name" value="STAPHYLOFERRIN A TRANSPORTER"/>
    <property type="match status" value="1"/>
</dbReference>
<keyword evidence="4 6" id="KW-1133">Transmembrane helix</keyword>
<feature type="domain" description="Major facilitator superfamily (MFS) profile" evidence="7">
    <location>
        <begin position="220"/>
        <end position="420"/>
    </location>
</feature>
<dbReference type="InterPro" id="IPR036259">
    <property type="entry name" value="MFS_trans_sf"/>
</dbReference>
<dbReference type="GO" id="GO:0005886">
    <property type="term" value="C:plasma membrane"/>
    <property type="evidence" value="ECO:0007669"/>
    <property type="project" value="UniProtKB-SubCell"/>
</dbReference>
<dbReference type="PROSITE" id="PS50850">
    <property type="entry name" value="MFS"/>
    <property type="match status" value="1"/>
</dbReference>
<dbReference type="RefSeq" id="WP_350243904.1">
    <property type="nucleotide sequence ID" value="NZ_CP158299.1"/>
</dbReference>
<evidence type="ECO:0000259" key="7">
    <source>
        <dbReference type="PROSITE" id="PS50850"/>
    </source>
</evidence>
<dbReference type="SUPFAM" id="SSF103473">
    <property type="entry name" value="MFS general substrate transporter"/>
    <property type="match status" value="1"/>
</dbReference>
<dbReference type="PRINTS" id="PR01988">
    <property type="entry name" value="EXPORTERBACE"/>
</dbReference>
<protein>
    <submittedName>
        <fullName evidence="8">MFS transporter</fullName>
    </submittedName>
</protein>
<feature type="transmembrane region" description="Helical" evidence="6">
    <location>
        <begin position="12"/>
        <end position="38"/>
    </location>
</feature>
<feature type="transmembrane region" description="Helical" evidence="6">
    <location>
        <begin position="170"/>
        <end position="191"/>
    </location>
</feature>
<feature type="transmembrane region" description="Helical" evidence="6">
    <location>
        <begin position="344"/>
        <end position="363"/>
    </location>
</feature>
<dbReference type="PANTHER" id="PTHR23513">
    <property type="entry name" value="INTEGRAL MEMBRANE EFFLUX PROTEIN-RELATED"/>
    <property type="match status" value="1"/>
</dbReference>
<sequence>MTTAAPLLNRNLLIWLIGSAQSQLGSALASIALSFLVLHQTGSAGQMALTLACGVGPNLLMPLAGALVDRLPLKVPLIGADVLRGLLQLTVALLALRLGEVPLWLVNGAALIGGLAGIFAGPASGAAFPQLVPEAQLARANGLNGSVSQGAWLLGMLGGGVLVARVGPPVAILLDGLSFLIMAALLTLVRLPHRPPATGPRGSVLADVQSGLQLMRRSKVLSLVPVIGFVVNAAIAPVTVITPKLMETLGPGAGGYGLFLAIEGAGAVLGGLLITALGARLPVKRTTAAGMVLLALAYLLMAAWPVYVGLLGAALLVGLAMALVNTPLSTLMQQMVPPSYLGRVFSVLGTVATLGMPLTLLLVAPLVDRFPVSRFFTVAGLLVLAGGAAWVLVALAERTPPDLSVPETPDDRQPPTAPAL</sequence>
<dbReference type="GO" id="GO:0022857">
    <property type="term" value="F:transmembrane transporter activity"/>
    <property type="evidence" value="ECO:0007669"/>
    <property type="project" value="InterPro"/>
</dbReference>
<keyword evidence="2" id="KW-1003">Cell membrane</keyword>
<dbReference type="Pfam" id="PF07690">
    <property type="entry name" value="MFS_1"/>
    <property type="match status" value="1"/>
</dbReference>
<dbReference type="EMBL" id="CP158299">
    <property type="protein sequence ID" value="XBV85861.1"/>
    <property type="molecule type" value="Genomic_DNA"/>
</dbReference>
<dbReference type="InterPro" id="IPR011701">
    <property type="entry name" value="MFS"/>
</dbReference>
<dbReference type="AlphaFoldDB" id="A0AAU7UBP3"/>
<evidence type="ECO:0000256" key="2">
    <source>
        <dbReference type="ARBA" id="ARBA00022475"/>
    </source>
</evidence>